<organism evidence="1 2">
    <name type="scientific">Sclerotinia sclerotiorum (strain ATCC 18683 / 1980 / Ss-1)</name>
    <name type="common">White mold</name>
    <name type="synonym">Whetzelinia sclerotiorum</name>
    <dbReference type="NCBI Taxonomy" id="665079"/>
    <lineage>
        <taxon>Eukaryota</taxon>
        <taxon>Fungi</taxon>
        <taxon>Dikarya</taxon>
        <taxon>Ascomycota</taxon>
        <taxon>Pezizomycotina</taxon>
        <taxon>Leotiomycetes</taxon>
        <taxon>Helotiales</taxon>
        <taxon>Sclerotiniaceae</taxon>
        <taxon>Sclerotinia</taxon>
    </lineage>
</organism>
<protein>
    <submittedName>
        <fullName evidence="1">Uncharacterized protein</fullName>
    </submittedName>
</protein>
<sequence length="109" mass="12280">MSVPQTISSASLPFRVPRPGVLHYYIVQQNAFNVTKKSSVALLCAWVHCMKIVQRWIENGDVSVVYVRRVGLEGCRVVRRVCDRAGENAVVKYKLLRWRKSIACLCSGG</sequence>
<reference evidence="2" key="1">
    <citation type="journal article" date="2011" name="PLoS Genet.">
        <title>Genomic analysis of the necrotrophic fungal pathogens Sclerotinia sclerotiorum and Botrytis cinerea.</title>
        <authorList>
            <person name="Amselem J."/>
            <person name="Cuomo C.A."/>
            <person name="van Kan J.A."/>
            <person name="Viaud M."/>
            <person name="Benito E.P."/>
            <person name="Couloux A."/>
            <person name="Coutinho P.M."/>
            <person name="de Vries R.P."/>
            <person name="Dyer P.S."/>
            <person name="Fillinger S."/>
            <person name="Fournier E."/>
            <person name="Gout L."/>
            <person name="Hahn M."/>
            <person name="Kohn L."/>
            <person name="Lapalu N."/>
            <person name="Plummer K.M."/>
            <person name="Pradier J.M."/>
            <person name="Quevillon E."/>
            <person name="Sharon A."/>
            <person name="Simon A."/>
            <person name="ten Have A."/>
            <person name="Tudzynski B."/>
            <person name="Tudzynski P."/>
            <person name="Wincker P."/>
            <person name="Andrew M."/>
            <person name="Anthouard V."/>
            <person name="Beever R.E."/>
            <person name="Beffa R."/>
            <person name="Benoit I."/>
            <person name="Bouzid O."/>
            <person name="Brault B."/>
            <person name="Chen Z."/>
            <person name="Choquer M."/>
            <person name="Collemare J."/>
            <person name="Cotton P."/>
            <person name="Danchin E.G."/>
            <person name="Da Silva C."/>
            <person name="Gautier A."/>
            <person name="Giraud C."/>
            <person name="Giraud T."/>
            <person name="Gonzalez C."/>
            <person name="Grossetete S."/>
            <person name="Guldener U."/>
            <person name="Henrissat B."/>
            <person name="Howlett B.J."/>
            <person name="Kodira C."/>
            <person name="Kretschmer M."/>
            <person name="Lappartient A."/>
            <person name="Leroch M."/>
            <person name="Levis C."/>
            <person name="Mauceli E."/>
            <person name="Neuveglise C."/>
            <person name="Oeser B."/>
            <person name="Pearson M."/>
            <person name="Poulain J."/>
            <person name="Poussereau N."/>
            <person name="Quesneville H."/>
            <person name="Rascle C."/>
            <person name="Schumacher J."/>
            <person name="Segurens B."/>
            <person name="Sexton A."/>
            <person name="Silva E."/>
            <person name="Sirven C."/>
            <person name="Soanes D.M."/>
            <person name="Talbot N.J."/>
            <person name="Templeton M."/>
            <person name="Yandava C."/>
            <person name="Yarden O."/>
            <person name="Zeng Q."/>
            <person name="Rollins J.A."/>
            <person name="Lebrun M.H."/>
            <person name="Dickman M."/>
        </authorList>
    </citation>
    <scope>NUCLEOTIDE SEQUENCE [LARGE SCALE GENOMIC DNA]</scope>
    <source>
        <strain evidence="2">ATCC 18683 / 1980 / Ss-1</strain>
    </source>
</reference>
<keyword evidence="2" id="KW-1185">Reference proteome</keyword>
<name>A7F5Y6_SCLS1</name>
<dbReference type="InParanoid" id="A7F5Y6"/>
<dbReference type="EMBL" id="CH476643">
    <property type="protein sequence ID" value="EDN98157.1"/>
    <property type="molecule type" value="Genomic_DNA"/>
</dbReference>
<dbReference type="GeneID" id="5482151"/>
<dbReference type="AlphaFoldDB" id="A7F5Y6"/>
<dbReference type="RefSeq" id="XP_001585922.1">
    <property type="nucleotide sequence ID" value="XM_001585872.1"/>
</dbReference>
<dbReference type="KEGG" id="ssl:SS1G_13014"/>
<evidence type="ECO:0000313" key="2">
    <source>
        <dbReference type="Proteomes" id="UP000001312"/>
    </source>
</evidence>
<accession>A7F5Y6</accession>
<evidence type="ECO:0000313" key="1">
    <source>
        <dbReference type="EMBL" id="EDN98157.1"/>
    </source>
</evidence>
<proteinExistence type="predicted"/>
<dbReference type="HOGENOM" id="CLU_2185533_0_0_1"/>
<dbReference type="Proteomes" id="UP000001312">
    <property type="component" value="Unassembled WGS sequence"/>
</dbReference>
<gene>
    <name evidence="1" type="ORF">SS1G_13014</name>
</gene>